<evidence type="ECO:0000313" key="3">
    <source>
        <dbReference type="Proteomes" id="UP000800235"/>
    </source>
</evidence>
<evidence type="ECO:0000313" key="2">
    <source>
        <dbReference type="EMBL" id="KAF2425541.1"/>
    </source>
</evidence>
<keyword evidence="3" id="KW-1185">Reference proteome</keyword>
<gene>
    <name evidence="2" type="ORF">EJ08DRAFT_400239</name>
</gene>
<feature type="transmembrane region" description="Helical" evidence="1">
    <location>
        <begin position="20"/>
        <end position="44"/>
    </location>
</feature>
<keyword evidence="1" id="KW-1133">Transmembrane helix</keyword>
<comment type="caution">
    <text evidence="2">The sequence shown here is derived from an EMBL/GenBank/DDBJ whole genome shotgun (WGS) entry which is preliminary data.</text>
</comment>
<keyword evidence="1" id="KW-0472">Membrane</keyword>
<dbReference type="AlphaFoldDB" id="A0A9P4NKQ4"/>
<name>A0A9P4NKQ4_9PEZI</name>
<reference evidence="2" key="1">
    <citation type="journal article" date="2020" name="Stud. Mycol.">
        <title>101 Dothideomycetes genomes: a test case for predicting lifestyles and emergence of pathogens.</title>
        <authorList>
            <person name="Haridas S."/>
            <person name="Albert R."/>
            <person name="Binder M."/>
            <person name="Bloem J."/>
            <person name="Labutti K."/>
            <person name="Salamov A."/>
            <person name="Andreopoulos B."/>
            <person name="Baker S."/>
            <person name="Barry K."/>
            <person name="Bills G."/>
            <person name="Bluhm B."/>
            <person name="Cannon C."/>
            <person name="Castanera R."/>
            <person name="Culley D."/>
            <person name="Daum C."/>
            <person name="Ezra D."/>
            <person name="Gonzalez J."/>
            <person name="Henrissat B."/>
            <person name="Kuo A."/>
            <person name="Liang C."/>
            <person name="Lipzen A."/>
            <person name="Lutzoni F."/>
            <person name="Magnuson J."/>
            <person name="Mondo S."/>
            <person name="Nolan M."/>
            <person name="Ohm R."/>
            <person name="Pangilinan J."/>
            <person name="Park H.-J."/>
            <person name="Ramirez L."/>
            <person name="Alfaro M."/>
            <person name="Sun H."/>
            <person name="Tritt A."/>
            <person name="Yoshinaga Y."/>
            <person name="Zwiers L.-H."/>
            <person name="Turgeon B."/>
            <person name="Goodwin S."/>
            <person name="Spatafora J."/>
            <person name="Crous P."/>
            <person name="Grigoriev I."/>
        </authorList>
    </citation>
    <scope>NUCLEOTIDE SEQUENCE</scope>
    <source>
        <strain evidence="2">CBS 130266</strain>
    </source>
</reference>
<organism evidence="2 3">
    <name type="scientific">Tothia fuscella</name>
    <dbReference type="NCBI Taxonomy" id="1048955"/>
    <lineage>
        <taxon>Eukaryota</taxon>
        <taxon>Fungi</taxon>
        <taxon>Dikarya</taxon>
        <taxon>Ascomycota</taxon>
        <taxon>Pezizomycotina</taxon>
        <taxon>Dothideomycetes</taxon>
        <taxon>Pleosporomycetidae</taxon>
        <taxon>Venturiales</taxon>
        <taxon>Cylindrosympodiaceae</taxon>
        <taxon>Tothia</taxon>
    </lineage>
</organism>
<accession>A0A9P4NKQ4</accession>
<sequence length="81" mass="9320">MVLTITPIHYTVMSTVSTLYLLGSKLLTFLLFSIVVISVHSIAFNKDRSTNDISRDLLLPTFHRVQITIPPKRFQFLKYAH</sequence>
<proteinExistence type="predicted"/>
<dbReference type="EMBL" id="MU007069">
    <property type="protein sequence ID" value="KAF2425541.1"/>
    <property type="molecule type" value="Genomic_DNA"/>
</dbReference>
<keyword evidence="1" id="KW-0812">Transmembrane</keyword>
<dbReference type="Proteomes" id="UP000800235">
    <property type="component" value="Unassembled WGS sequence"/>
</dbReference>
<protein>
    <submittedName>
        <fullName evidence="2">Uncharacterized protein</fullName>
    </submittedName>
</protein>
<evidence type="ECO:0000256" key="1">
    <source>
        <dbReference type="SAM" id="Phobius"/>
    </source>
</evidence>